<dbReference type="SUPFAM" id="SSF47928">
    <property type="entry name" value="N-terminal domain of the delta subunit of the F1F0-ATP synthase"/>
    <property type="match status" value="1"/>
</dbReference>
<keyword evidence="6" id="KW-0472">Membrane</keyword>
<evidence type="ECO:0000256" key="5">
    <source>
        <dbReference type="ARBA" id="ARBA00023065"/>
    </source>
</evidence>
<evidence type="ECO:0000313" key="10">
    <source>
        <dbReference type="Proteomes" id="UP000823941"/>
    </source>
</evidence>
<proteinExistence type="inferred from homology"/>
<keyword evidence="4" id="KW-0375">Hydrogen ion transport</keyword>
<dbReference type="HAMAP" id="MF_01416">
    <property type="entry name" value="ATP_synth_delta_bact"/>
    <property type="match status" value="1"/>
</dbReference>
<evidence type="ECO:0000256" key="8">
    <source>
        <dbReference type="ARBA" id="ARBA00033369"/>
    </source>
</evidence>
<dbReference type="EMBL" id="JAHIBW010000023">
    <property type="protein sequence ID" value="KAG7299019.1"/>
    <property type="molecule type" value="Genomic_DNA"/>
</dbReference>
<name>A0ABQ7Q1J0_PLUXY</name>
<evidence type="ECO:0000256" key="4">
    <source>
        <dbReference type="ARBA" id="ARBA00022781"/>
    </source>
</evidence>
<organism evidence="9 10">
    <name type="scientific">Plutella xylostella</name>
    <name type="common">Diamondback moth</name>
    <name type="synonym">Plutella maculipennis</name>
    <dbReference type="NCBI Taxonomy" id="51655"/>
    <lineage>
        <taxon>Eukaryota</taxon>
        <taxon>Metazoa</taxon>
        <taxon>Ecdysozoa</taxon>
        <taxon>Arthropoda</taxon>
        <taxon>Hexapoda</taxon>
        <taxon>Insecta</taxon>
        <taxon>Pterygota</taxon>
        <taxon>Neoptera</taxon>
        <taxon>Endopterygota</taxon>
        <taxon>Lepidoptera</taxon>
        <taxon>Glossata</taxon>
        <taxon>Ditrysia</taxon>
        <taxon>Yponomeutoidea</taxon>
        <taxon>Plutellidae</taxon>
        <taxon>Plutella</taxon>
    </lineage>
</organism>
<evidence type="ECO:0000256" key="1">
    <source>
        <dbReference type="ARBA" id="ARBA00004370"/>
    </source>
</evidence>
<dbReference type="NCBIfam" id="TIGR01145">
    <property type="entry name" value="ATP_synt_delta"/>
    <property type="match status" value="1"/>
</dbReference>
<sequence>MSMLKTNMLVRSLSTSVSSAQMVKPPVQVFGLEGRYAAALYSAASKSKALDAVEKELTQFQKSIKADPKLKEFLVNPSMKRSHKVDALKHLSTKTSLSPNTGNLLGLLAENGRLSKLETVINAFKIMMAAHRGEVTCEVITAKPLDPAQKQSLEAALKKFIKAKETIHLTAKVDPSIIGGMIVSIADRYVDMSVASKVKKYTELITTPA</sequence>
<reference evidence="9 10" key="1">
    <citation type="submission" date="2021-06" db="EMBL/GenBank/DDBJ databases">
        <title>A haploid diamondback moth (Plutella xylostella L.) genome assembly resolves 31 chromosomes and identifies a diamide resistance mutation.</title>
        <authorList>
            <person name="Ward C.M."/>
            <person name="Perry K.D."/>
            <person name="Baker G."/>
            <person name="Powis K."/>
            <person name="Heckel D.G."/>
            <person name="Baxter S.W."/>
        </authorList>
    </citation>
    <scope>NUCLEOTIDE SEQUENCE [LARGE SCALE GENOMIC DNA]</scope>
    <source>
        <strain evidence="9 10">LV</strain>
        <tissue evidence="9">Single pupa</tissue>
    </source>
</reference>
<comment type="similarity">
    <text evidence="2">Belongs to the ATPase delta chain family.</text>
</comment>
<dbReference type="Gene3D" id="1.10.520.20">
    <property type="entry name" value="N-terminal domain of the delta subunit of the F1F0-ATP synthase"/>
    <property type="match status" value="1"/>
</dbReference>
<protein>
    <recommendedName>
        <fullName evidence="8">Oligomycin sensitivity conferral protein</fullName>
    </recommendedName>
</protein>
<dbReference type="Pfam" id="PF00213">
    <property type="entry name" value="OSCP"/>
    <property type="match status" value="1"/>
</dbReference>
<keyword evidence="10" id="KW-1185">Reference proteome</keyword>
<comment type="subcellular location">
    <subcellularLocation>
        <location evidence="1">Membrane</location>
    </subcellularLocation>
</comment>
<evidence type="ECO:0000313" key="9">
    <source>
        <dbReference type="EMBL" id="KAG7299019.1"/>
    </source>
</evidence>
<dbReference type="PANTHER" id="PTHR11910">
    <property type="entry name" value="ATP SYNTHASE DELTA CHAIN"/>
    <property type="match status" value="1"/>
</dbReference>
<evidence type="ECO:0000256" key="3">
    <source>
        <dbReference type="ARBA" id="ARBA00022448"/>
    </source>
</evidence>
<evidence type="ECO:0000256" key="2">
    <source>
        <dbReference type="ARBA" id="ARBA00007046"/>
    </source>
</evidence>
<keyword evidence="3" id="KW-0813">Transport</keyword>
<keyword evidence="7" id="KW-0066">ATP synthesis</keyword>
<accession>A0ABQ7Q1J0</accession>
<dbReference type="InterPro" id="IPR026015">
    <property type="entry name" value="ATP_synth_OSCP/delta_N_sf"/>
</dbReference>
<gene>
    <name evidence="9" type="ORF">JYU34_017494</name>
</gene>
<dbReference type="PRINTS" id="PR00125">
    <property type="entry name" value="ATPASEDELTA"/>
</dbReference>
<evidence type="ECO:0000256" key="7">
    <source>
        <dbReference type="ARBA" id="ARBA00023310"/>
    </source>
</evidence>
<keyword evidence="5" id="KW-0406">Ion transport</keyword>
<evidence type="ECO:0000256" key="6">
    <source>
        <dbReference type="ARBA" id="ARBA00023136"/>
    </source>
</evidence>
<dbReference type="InterPro" id="IPR000711">
    <property type="entry name" value="ATPase_OSCP/dsu"/>
</dbReference>
<dbReference type="Proteomes" id="UP000823941">
    <property type="component" value="Chromosome 23"/>
</dbReference>
<comment type="caution">
    <text evidence="9">The sequence shown here is derived from an EMBL/GenBank/DDBJ whole genome shotgun (WGS) entry which is preliminary data.</text>
</comment>